<organism evidence="2 3">
    <name type="scientific">Pendulispora brunnea</name>
    <dbReference type="NCBI Taxonomy" id="2905690"/>
    <lineage>
        <taxon>Bacteria</taxon>
        <taxon>Pseudomonadati</taxon>
        <taxon>Myxococcota</taxon>
        <taxon>Myxococcia</taxon>
        <taxon>Myxococcales</taxon>
        <taxon>Sorangiineae</taxon>
        <taxon>Pendulisporaceae</taxon>
        <taxon>Pendulispora</taxon>
    </lineage>
</organism>
<proteinExistence type="predicted"/>
<feature type="region of interest" description="Disordered" evidence="1">
    <location>
        <begin position="145"/>
        <end position="187"/>
    </location>
</feature>
<evidence type="ECO:0000313" key="2">
    <source>
        <dbReference type="EMBL" id="WXA97406.1"/>
    </source>
</evidence>
<accession>A0ABZ2KFQ0</accession>
<evidence type="ECO:0000313" key="3">
    <source>
        <dbReference type="Proteomes" id="UP001379533"/>
    </source>
</evidence>
<name>A0ABZ2KFQ0_9BACT</name>
<gene>
    <name evidence="2" type="ORF">LZC95_11235</name>
</gene>
<sequence>MILLRGAAALLFTFAFGSHLDPCSKLGIRAEKPADNAAVSGSALVASGAPMSAEQVSIEEAKKLCASGDCLTAHDRIQIALPPNAPFRQTAEFKTIENQWAKAAIEGAPSDPDVAARRKVLEEVMASSVVDAPYKTRARDTLAKLPASQATDADAGDASAGADAGDAAKSKEKDRGHRHRSRSREEK</sequence>
<keyword evidence="3" id="KW-1185">Reference proteome</keyword>
<feature type="compositionally biased region" description="Basic and acidic residues" evidence="1">
    <location>
        <begin position="166"/>
        <end position="175"/>
    </location>
</feature>
<dbReference type="RefSeq" id="WP_394848024.1">
    <property type="nucleotide sequence ID" value="NZ_CP089982.1"/>
</dbReference>
<protein>
    <submittedName>
        <fullName evidence="2">Uncharacterized protein</fullName>
    </submittedName>
</protein>
<evidence type="ECO:0000256" key="1">
    <source>
        <dbReference type="SAM" id="MobiDB-lite"/>
    </source>
</evidence>
<feature type="compositionally biased region" description="Low complexity" evidence="1">
    <location>
        <begin position="147"/>
        <end position="165"/>
    </location>
</feature>
<feature type="compositionally biased region" description="Basic residues" evidence="1">
    <location>
        <begin position="176"/>
        <end position="187"/>
    </location>
</feature>
<reference evidence="2 3" key="1">
    <citation type="submission" date="2021-12" db="EMBL/GenBank/DDBJ databases">
        <title>Discovery of the Pendulisporaceae a myxobacterial family with distinct sporulation behavior and unique specialized metabolism.</title>
        <authorList>
            <person name="Garcia R."/>
            <person name="Popoff A."/>
            <person name="Bader C.D."/>
            <person name="Loehr J."/>
            <person name="Walesch S."/>
            <person name="Walt C."/>
            <person name="Boldt J."/>
            <person name="Bunk B."/>
            <person name="Haeckl F.J.F.P.J."/>
            <person name="Gunesch A.P."/>
            <person name="Birkelbach J."/>
            <person name="Nuebel U."/>
            <person name="Pietschmann T."/>
            <person name="Bach T."/>
            <person name="Mueller R."/>
        </authorList>
    </citation>
    <scope>NUCLEOTIDE SEQUENCE [LARGE SCALE GENOMIC DNA]</scope>
    <source>
        <strain evidence="2 3">MSr12523</strain>
    </source>
</reference>
<dbReference type="EMBL" id="CP089982">
    <property type="protein sequence ID" value="WXA97406.1"/>
    <property type="molecule type" value="Genomic_DNA"/>
</dbReference>
<dbReference type="Proteomes" id="UP001379533">
    <property type="component" value="Chromosome"/>
</dbReference>